<dbReference type="InterPro" id="IPR001387">
    <property type="entry name" value="Cro/C1-type_HTH"/>
</dbReference>
<organism evidence="4 5">
    <name type="scientific">Kangiella marina</name>
    <dbReference type="NCBI Taxonomy" id="1079178"/>
    <lineage>
        <taxon>Bacteria</taxon>
        <taxon>Pseudomonadati</taxon>
        <taxon>Pseudomonadota</taxon>
        <taxon>Gammaproteobacteria</taxon>
        <taxon>Kangiellales</taxon>
        <taxon>Kangiellaceae</taxon>
        <taxon>Kangiella</taxon>
    </lineage>
</organism>
<keyword evidence="2" id="KW-0472">Membrane</keyword>
<name>A0ABP8INS3_9GAMM</name>
<dbReference type="Gene3D" id="1.10.260.40">
    <property type="entry name" value="lambda repressor-like DNA-binding domains"/>
    <property type="match status" value="1"/>
</dbReference>
<sequence>MTDDTEQTSQEHEFGPGALLKQTREEQGLSLEEVSTRLKLTLTVLKKIESDDYEGDLPVTFYRGYLKNYAELLGLDEVDVNANFSQYCQKNNLFNQPPPKLEGFELEKPFNSSNWVFKVITSIIILALLFAIYYVVVEKELWKKFAPDNEQEQSLDIDDTGLQIEQSNQSDTPLETDDPVSNDDASSELLIEEEEPEVEDNKSADDLRESSGELSLESNAQNSQETPQPSAVSGGILGLNFSDDCWVRIEDGAGKVLALGIKSAGSSLQLSGETPYHLTLGKASAVQLTYQGESIDLSGYPDTRAAKLTLGNDV</sequence>
<keyword evidence="5" id="KW-1185">Reference proteome</keyword>
<gene>
    <name evidence="4" type="ORF">GCM10023151_19840</name>
</gene>
<evidence type="ECO:0000313" key="4">
    <source>
        <dbReference type="EMBL" id="GAA4364064.1"/>
    </source>
</evidence>
<reference evidence="5" key="1">
    <citation type="journal article" date="2019" name="Int. J. Syst. Evol. Microbiol.">
        <title>The Global Catalogue of Microorganisms (GCM) 10K type strain sequencing project: providing services to taxonomists for standard genome sequencing and annotation.</title>
        <authorList>
            <consortium name="The Broad Institute Genomics Platform"/>
            <consortium name="The Broad Institute Genome Sequencing Center for Infectious Disease"/>
            <person name="Wu L."/>
            <person name="Ma J."/>
        </authorList>
    </citation>
    <scope>NUCLEOTIDE SEQUENCE [LARGE SCALE GENOMIC DNA]</scope>
    <source>
        <strain evidence="5">JCM 17728</strain>
    </source>
</reference>
<dbReference type="InterPro" id="IPR050400">
    <property type="entry name" value="Bact_Cytoskel_RodZ"/>
</dbReference>
<feature type="region of interest" description="Disordered" evidence="1">
    <location>
        <begin position="168"/>
        <end position="231"/>
    </location>
</feature>
<feature type="compositionally biased region" description="Polar residues" evidence="1">
    <location>
        <begin position="219"/>
        <end position="231"/>
    </location>
</feature>
<dbReference type="InterPro" id="IPR025194">
    <property type="entry name" value="RodZ-like_C"/>
</dbReference>
<dbReference type="Pfam" id="PF13413">
    <property type="entry name" value="HTH_25"/>
    <property type="match status" value="1"/>
</dbReference>
<evidence type="ECO:0000259" key="3">
    <source>
        <dbReference type="PROSITE" id="PS50943"/>
    </source>
</evidence>
<evidence type="ECO:0000313" key="5">
    <source>
        <dbReference type="Proteomes" id="UP001501011"/>
    </source>
</evidence>
<comment type="caution">
    <text evidence="4">The sequence shown here is derived from an EMBL/GenBank/DDBJ whole genome shotgun (WGS) entry which is preliminary data.</text>
</comment>
<dbReference type="SMART" id="SM00530">
    <property type="entry name" value="HTH_XRE"/>
    <property type="match status" value="1"/>
</dbReference>
<dbReference type="CDD" id="cd00093">
    <property type="entry name" value="HTH_XRE"/>
    <property type="match status" value="1"/>
</dbReference>
<dbReference type="Proteomes" id="UP001501011">
    <property type="component" value="Unassembled WGS sequence"/>
</dbReference>
<dbReference type="PANTHER" id="PTHR34475">
    <property type="match status" value="1"/>
</dbReference>
<evidence type="ECO:0000256" key="2">
    <source>
        <dbReference type="SAM" id="Phobius"/>
    </source>
</evidence>
<feature type="compositionally biased region" description="Basic and acidic residues" evidence="1">
    <location>
        <begin position="199"/>
        <end position="211"/>
    </location>
</feature>
<proteinExistence type="predicted"/>
<keyword evidence="2" id="KW-1133">Transmembrane helix</keyword>
<dbReference type="PANTHER" id="PTHR34475:SF1">
    <property type="entry name" value="CYTOSKELETON PROTEIN RODZ"/>
    <property type="match status" value="1"/>
</dbReference>
<accession>A0ABP8INS3</accession>
<dbReference type="Pfam" id="PF13464">
    <property type="entry name" value="RodZ_C"/>
    <property type="match status" value="1"/>
</dbReference>
<dbReference type="SUPFAM" id="SSF47413">
    <property type="entry name" value="lambda repressor-like DNA-binding domains"/>
    <property type="match status" value="1"/>
</dbReference>
<evidence type="ECO:0000256" key="1">
    <source>
        <dbReference type="SAM" id="MobiDB-lite"/>
    </source>
</evidence>
<feature type="domain" description="HTH cro/C1-type" evidence="3">
    <location>
        <begin position="20"/>
        <end position="80"/>
    </location>
</feature>
<keyword evidence="2" id="KW-0812">Transmembrane</keyword>
<feature type="transmembrane region" description="Helical" evidence="2">
    <location>
        <begin position="115"/>
        <end position="136"/>
    </location>
</feature>
<dbReference type="InterPro" id="IPR010982">
    <property type="entry name" value="Lambda_DNA-bd_dom_sf"/>
</dbReference>
<dbReference type="PROSITE" id="PS50943">
    <property type="entry name" value="HTH_CROC1"/>
    <property type="match status" value="1"/>
</dbReference>
<dbReference type="EMBL" id="BAABFV010000002">
    <property type="protein sequence ID" value="GAA4364064.1"/>
    <property type="molecule type" value="Genomic_DNA"/>
</dbReference>
<protein>
    <submittedName>
        <fullName evidence="4">DUF4115 domain-containing protein</fullName>
    </submittedName>
</protein>
<dbReference type="RefSeq" id="WP_345293065.1">
    <property type="nucleotide sequence ID" value="NZ_BAABFV010000002.1"/>
</dbReference>